<proteinExistence type="predicted"/>
<dbReference type="AlphaFoldDB" id="A0A6C0BEI6"/>
<accession>A0A6C0BEI6</accession>
<evidence type="ECO:0000313" key="1">
    <source>
        <dbReference type="EMBL" id="QHS90382.1"/>
    </source>
</evidence>
<protein>
    <submittedName>
        <fullName evidence="1">Uncharacterized protein</fullName>
    </submittedName>
</protein>
<organism evidence="1">
    <name type="scientific">viral metagenome</name>
    <dbReference type="NCBI Taxonomy" id="1070528"/>
    <lineage>
        <taxon>unclassified sequences</taxon>
        <taxon>metagenomes</taxon>
        <taxon>organismal metagenomes</taxon>
    </lineage>
</organism>
<reference evidence="1" key="1">
    <citation type="journal article" date="2020" name="Nature">
        <title>Giant virus diversity and host interactions through global metagenomics.</title>
        <authorList>
            <person name="Schulz F."/>
            <person name="Roux S."/>
            <person name="Paez-Espino D."/>
            <person name="Jungbluth S."/>
            <person name="Walsh D.A."/>
            <person name="Denef V.J."/>
            <person name="McMahon K.D."/>
            <person name="Konstantinidis K.T."/>
            <person name="Eloe-Fadrosh E.A."/>
            <person name="Kyrpides N.C."/>
            <person name="Woyke T."/>
        </authorList>
    </citation>
    <scope>NUCLEOTIDE SEQUENCE</scope>
    <source>
        <strain evidence="1">GVMAG-M-3300010160-60</strain>
    </source>
</reference>
<name>A0A6C0BEI6_9ZZZZ</name>
<dbReference type="EMBL" id="MN739133">
    <property type="protein sequence ID" value="QHS90382.1"/>
    <property type="molecule type" value="Genomic_DNA"/>
</dbReference>
<sequence length="303" mass="35432">MNLDEAYDVRTIQLEPRLQEYIRRKKFNEENDIVPTISVEQEFGITDFDIKMINKYKRNKGTVYDNNKLTESPDYVKSSKIGFNTYDFRNDPRYQRVVNKIKDVKDAKRQIGNIHINDDSYASFNGSNPYDELKPTNHFSTDIFKPYNDSSLTLPNSNSNSNSTKRYNVYNNHKEPSIAFRQIITPIKANGGLQHKQTVNDIIGNIDKYNKHLDNTYEYIDDYNDNKKYDKETLYKPVPFNYGNGMPDVSLEDSMRGTVKDTKKKSMGFKNTFENQFSYISPDIYDMEHSVSFRPIVSRGQNK</sequence>